<reference evidence="3 4" key="1">
    <citation type="submission" date="2014-09" db="EMBL/GenBank/DDBJ databases">
        <title>Genome sequencing and annotation of Bacillus Okhensis strain Kh10-101T.</title>
        <authorList>
            <person name="Prakash J.S."/>
        </authorList>
    </citation>
    <scope>NUCLEOTIDE SEQUENCE [LARGE SCALE GENOMIC DNA]</scope>
    <source>
        <strain evidence="4">Kh10-101T</strain>
    </source>
</reference>
<proteinExistence type="predicted"/>
<keyword evidence="1" id="KW-0175">Coiled coil</keyword>
<dbReference type="Proteomes" id="UP000030832">
    <property type="component" value="Unassembled WGS sequence"/>
</dbReference>
<feature type="coiled-coil region" evidence="1">
    <location>
        <begin position="12"/>
        <end position="65"/>
    </location>
</feature>
<dbReference type="EMBL" id="JRJU01000014">
    <property type="protein sequence ID" value="KHF39865.1"/>
    <property type="molecule type" value="Genomic_DNA"/>
</dbReference>
<evidence type="ECO:0000313" key="4">
    <source>
        <dbReference type="Proteomes" id="UP000030832"/>
    </source>
</evidence>
<feature type="region of interest" description="Disordered" evidence="2">
    <location>
        <begin position="151"/>
        <end position="173"/>
    </location>
</feature>
<keyword evidence="4" id="KW-1185">Reference proteome</keyword>
<dbReference type="eggNOG" id="ENOG50336WK">
    <property type="taxonomic scope" value="Bacteria"/>
</dbReference>
<dbReference type="STRING" id="333138.LQ50_12415"/>
<dbReference type="OrthoDB" id="2969927at2"/>
<organism evidence="3 4">
    <name type="scientific">Halalkalibacter okhensis</name>
    <dbReference type="NCBI Taxonomy" id="333138"/>
    <lineage>
        <taxon>Bacteria</taxon>
        <taxon>Bacillati</taxon>
        <taxon>Bacillota</taxon>
        <taxon>Bacilli</taxon>
        <taxon>Bacillales</taxon>
        <taxon>Bacillaceae</taxon>
        <taxon>Halalkalibacter</taxon>
    </lineage>
</organism>
<name>A0A0B0IF30_9BACI</name>
<dbReference type="RefSeq" id="WP_034629338.1">
    <property type="nucleotide sequence ID" value="NZ_JRJU01000014.1"/>
</dbReference>
<accession>A0A0B0IF30</accession>
<gene>
    <name evidence="3" type="ORF">LQ50_12415</name>
</gene>
<evidence type="ECO:0000256" key="2">
    <source>
        <dbReference type="SAM" id="MobiDB-lite"/>
    </source>
</evidence>
<evidence type="ECO:0000256" key="1">
    <source>
        <dbReference type="SAM" id="Coils"/>
    </source>
</evidence>
<protein>
    <submittedName>
        <fullName evidence="3">Uncharacterized protein</fullName>
    </submittedName>
</protein>
<comment type="caution">
    <text evidence="3">The sequence shown here is derived from an EMBL/GenBank/DDBJ whole genome shotgun (WGS) entry which is preliminary data.</text>
</comment>
<sequence length="222" mass="25613">MAQFETNKNENIKALKQKLVIYRKTLDALKGDNVVSDYLLTKEECNEIKKQVSVLEEVIQTMKEEQDLQINEYHQKIKIISGQVESVNDSIHLLKQDVAYLMNKVNNPSFDDLIQKMNQMIDIQNTSISLIQKGNSEVEGLKEEITQSKLVENEKKQKQMGGTKPKTSTSHPVTDNYKIFSNLHVKSNPILTKIQKRWLECKSIPKRYPSNSYSKSLRKASR</sequence>
<evidence type="ECO:0000313" key="3">
    <source>
        <dbReference type="EMBL" id="KHF39865.1"/>
    </source>
</evidence>
<dbReference type="AlphaFoldDB" id="A0A0B0IF30"/>